<dbReference type="SUPFAM" id="SSF56112">
    <property type="entry name" value="Protein kinase-like (PK-like)"/>
    <property type="match status" value="1"/>
</dbReference>
<evidence type="ECO:0000256" key="4">
    <source>
        <dbReference type="ARBA" id="ARBA00023157"/>
    </source>
</evidence>
<comment type="caution">
    <text evidence="6">Lacks conserved residue(s) required for the propagation of feature annotation.</text>
</comment>
<name>A0ABN7SVI1_OIKDI</name>
<reference evidence="10 11" key="1">
    <citation type="submission" date="2021-04" db="EMBL/GenBank/DDBJ databases">
        <authorList>
            <person name="Bliznina A."/>
        </authorList>
    </citation>
    <scope>NUCLEOTIDE SEQUENCE [LARGE SCALE GENOMIC DNA]</scope>
</reference>
<gene>
    <name evidence="10" type="ORF">OKIOD_LOCUS12090</name>
</gene>
<keyword evidence="7" id="KW-0862">Zinc</keyword>
<evidence type="ECO:0000256" key="2">
    <source>
        <dbReference type="ARBA" id="ARBA00008139"/>
    </source>
</evidence>
<dbReference type="PANTHER" id="PTHR10514:SF45">
    <property type="entry name" value="ANGIOTENSIN-CONVERTING ENZYME"/>
    <property type="match status" value="1"/>
</dbReference>
<dbReference type="EMBL" id="OU015566">
    <property type="protein sequence ID" value="CAG5107447.1"/>
    <property type="molecule type" value="Genomic_DNA"/>
</dbReference>
<accession>A0ABN7SVI1</accession>
<keyword evidence="7" id="KW-0645">Protease</keyword>
<comment type="cofactor">
    <cofactor evidence="7">
        <name>Zn(2+)</name>
        <dbReference type="ChEBI" id="CHEBI:29105"/>
    </cofactor>
    <text evidence="7">Binds 1 zinc ion per subunit.</text>
</comment>
<dbReference type="PRINTS" id="PR00791">
    <property type="entry name" value="PEPDIPTASEA"/>
</dbReference>
<organism evidence="10 11">
    <name type="scientific">Oikopleura dioica</name>
    <name type="common">Tunicate</name>
    <dbReference type="NCBI Taxonomy" id="34765"/>
    <lineage>
        <taxon>Eukaryota</taxon>
        <taxon>Metazoa</taxon>
        <taxon>Chordata</taxon>
        <taxon>Tunicata</taxon>
        <taxon>Appendicularia</taxon>
        <taxon>Copelata</taxon>
        <taxon>Oikopleuridae</taxon>
        <taxon>Oikopleura</taxon>
    </lineage>
</organism>
<proteinExistence type="inferred from homology"/>
<evidence type="ECO:0000256" key="3">
    <source>
        <dbReference type="ARBA" id="ARBA00022729"/>
    </source>
</evidence>
<evidence type="ECO:0000256" key="5">
    <source>
        <dbReference type="ARBA" id="ARBA00023180"/>
    </source>
</evidence>
<dbReference type="InterPro" id="IPR000719">
    <property type="entry name" value="Prot_kinase_dom"/>
</dbReference>
<dbReference type="Pfam" id="PF01401">
    <property type="entry name" value="Peptidase_M2"/>
    <property type="match status" value="1"/>
</dbReference>
<keyword evidence="7" id="KW-0482">Metalloprotease</keyword>
<keyword evidence="7" id="KW-0121">Carboxypeptidase</keyword>
<evidence type="ECO:0000259" key="9">
    <source>
        <dbReference type="PROSITE" id="PS50011"/>
    </source>
</evidence>
<evidence type="ECO:0000313" key="10">
    <source>
        <dbReference type="EMBL" id="CAG5107447.1"/>
    </source>
</evidence>
<dbReference type="InterPro" id="IPR011009">
    <property type="entry name" value="Kinase-like_dom_sf"/>
</dbReference>
<keyword evidence="7" id="KW-0479">Metal-binding</keyword>
<evidence type="ECO:0000256" key="7">
    <source>
        <dbReference type="RuleBase" id="RU361144"/>
    </source>
</evidence>
<protein>
    <recommendedName>
        <fullName evidence="7">Angiotensin-converting enzyme</fullName>
        <ecNumber evidence="7">3.4.-.-</ecNumber>
    </recommendedName>
</protein>
<evidence type="ECO:0000256" key="6">
    <source>
        <dbReference type="PROSITE-ProRule" id="PRU01355"/>
    </source>
</evidence>
<keyword evidence="5 7" id="KW-0325">Glycoprotein</keyword>
<evidence type="ECO:0000256" key="8">
    <source>
        <dbReference type="SAM" id="SignalP"/>
    </source>
</evidence>
<feature type="signal peptide" evidence="8">
    <location>
        <begin position="1"/>
        <end position="17"/>
    </location>
</feature>
<dbReference type="Proteomes" id="UP001158576">
    <property type="component" value="Chromosome 1"/>
</dbReference>
<keyword evidence="4" id="KW-1015">Disulfide bond</keyword>
<dbReference type="InterPro" id="IPR001548">
    <property type="entry name" value="Peptidase_M2"/>
</dbReference>
<feature type="domain" description="Protein kinase" evidence="9">
    <location>
        <begin position="803"/>
        <end position="920"/>
    </location>
</feature>
<dbReference type="PROSITE" id="PS50011">
    <property type="entry name" value="PROTEIN_KINASE_DOM"/>
    <property type="match status" value="1"/>
</dbReference>
<keyword evidence="3 8" id="KW-0732">Signal</keyword>
<keyword evidence="11" id="KW-1185">Reference proteome</keyword>
<sequence length="920" mass="105676">MKILTIAISAFLDGICGQQAPQRDWGSELRQLLDVYSSDYGVIYREHIKNDWNQLTNRTKENFDKFTDSRKRVSVFRSKGQLYVLDLGYKNLYNKYLTPLDQKRMDEVLRIGIDSLVLSDLESTDYSQKFVNLTMLRHKLQLNLDVTTVTVGADELRFTDVQNILNTMYKMPSTFESPCMAYFTQMDFWHGILAKIGRKSRPDFIKLRDLYNEAAAKNGFSGATEELLYEYGSGTDIKSLVSSIWIDIFPLYKKLHSVVRYELAALFTEDLVDIQGAIPAHLMGSIHGDTWENLFELLSPDEEFELLDDEELFMNVKEMVEYVDNMFKDLGFPPMPQDFFENSKFQKLDKSDSCEAGAWDFKSPSADAFRIHMCAINKRQDLRQMIFLFAQAHFYRAYSGLDILLQKPANPSLFHTIPDVIRMFASLHDKHAQHFNMTATTEINYLMYMALKELPFLAFAKSLEEWRWKVFSGEYPESQFQRQWEDIVFENMGLMQPIERDMSDMDPLTKIHILLNIDYAKYFLSSASVYEILASLCPLNSDGRCDLRNDAKRPGTILISAMSKGNTMPWEGVYQTLTGSTTISGQALRNYFKPLENYLDKMIESRNLKVGWKKTKPARKKDILPCSAASPCSTLQLLALVLLDLRENTESYVYSHDSDAKTIVRNIKRRFKERRFDVIGILPTCGEGGINLLNGKDGLITPVDPCGGNSAMQFLKNIMDDLLNNRGLVHILGAKNVKNYDFVNRELTKRFPDRVVLTRDSTGQDVLVVNTARPQDSEFVKLRIQDYYFKSSQVDGSKILNGYEKLNVVGKGAQGTATLFKNKADGKHVIMKVVHTDGMSQTERMQALNEANVLKVLQHPNIIRYIQNFENEGNLHLMMEYADDGSLDRHLQCQRDTIPRRPIPESEVIRDCCDMFFKCS</sequence>
<dbReference type="PANTHER" id="PTHR10514">
    <property type="entry name" value="ANGIOTENSIN-CONVERTING ENZYME"/>
    <property type="match status" value="1"/>
</dbReference>
<dbReference type="Pfam" id="PF00069">
    <property type="entry name" value="Pkinase"/>
    <property type="match status" value="1"/>
</dbReference>
<feature type="chain" id="PRO_5047007167" description="Angiotensin-converting enzyme" evidence="8">
    <location>
        <begin position="18"/>
        <end position="920"/>
    </location>
</feature>
<dbReference type="SUPFAM" id="SSF55486">
    <property type="entry name" value="Metalloproteases ('zincins'), catalytic domain"/>
    <property type="match status" value="1"/>
</dbReference>
<dbReference type="EC" id="3.4.-.-" evidence="7"/>
<evidence type="ECO:0000256" key="1">
    <source>
        <dbReference type="ARBA" id="ARBA00001923"/>
    </source>
</evidence>
<keyword evidence="7" id="KW-0378">Hydrolase</keyword>
<dbReference type="PROSITE" id="PS52011">
    <property type="entry name" value="PEPTIDASE_M2"/>
    <property type="match status" value="1"/>
</dbReference>
<evidence type="ECO:0000313" key="11">
    <source>
        <dbReference type="Proteomes" id="UP001158576"/>
    </source>
</evidence>
<comment type="cofactor">
    <cofactor evidence="1">
        <name>chloride</name>
        <dbReference type="ChEBI" id="CHEBI:17996"/>
    </cofactor>
</comment>
<dbReference type="Gene3D" id="3.30.200.20">
    <property type="entry name" value="Phosphorylase Kinase, domain 1"/>
    <property type="match status" value="1"/>
</dbReference>
<comment type="similarity">
    <text evidence="2 6 7">Belongs to the peptidase M2 family.</text>
</comment>